<dbReference type="PANTHER" id="PTHR15549">
    <property type="entry name" value="PAIRED IMMUNOGLOBULIN-LIKE TYPE 2 RECEPTOR"/>
    <property type="match status" value="1"/>
</dbReference>
<feature type="region of interest" description="Disordered" evidence="5">
    <location>
        <begin position="434"/>
        <end position="458"/>
    </location>
</feature>
<keyword evidence="9" id="KW-1185">Reference proteome</keyword>
<feature type="transmembrane region" description="Helical" evidence="6">
    <location>
        <begin position="462"/>
        <end position="484"/>
    </location>
</feature>
<name>A0A5N5WTZ0_9EURO</name>
<dbReference type="InterPro" id="IPR015915">
    <property type="entry name" value="Kelch-typ_b-propeller"/>
</dbReference>
<evidence type="ECO:0000256" key="3">
    <source>
        <dbReference type="ARBA" id="ARBA00022989"/>
    </source>
</evidence>
<dbReference type="EMBL" id="ML732257">
    <property type="protein sequence ID" value="KAB8072016.1"/>
    <property type="molecule type" value="Genomic_DNA"/>
</dbReference>
<dbReference type="Gene3D" id="2.120.10.80">
    <property type="entry name" value="Kelch-type beta propeller"/>
    <property type="match status" value="1"/>
</dbReference>
<evidence type="ECO:0000256" key="1">
    <source>
        <dbReference type="ARBA" id="ARBA00004167"/>
    </source>
</evidence>
<sequence length="930" mass="100502">MDDCLSRTNRRRRAVGVNAALTLLLVLLLVGPAFAAIPYSPSHLLYSSQRNGSIAYLLRPDGNDTTEFLSLNISKDINSANPQYTILLGNAPFQLGNQKPALVPAIDQHGVIKAYVGDCHSTSGYGVLWQFTPDITSSIGNGTWEKVEVNGMGESNVIPHGPNYLAAGFTFASTNTTNSSVYAFGGMCPSSGALEATWTSAANYSQSMIVLDPPKSSRSTSYQISTTGNRAPPIPEAGFTITPLQATYRSSSGGTLLRQQDFLMIGGHTQQAFINMSQVAVFSLPQSSWSFVTIASTESLSRTELAVRESPIVEPRSGHTAVLSPDGDKVFVFGGWVGNTSFPARPQLAILELGAGYTGSAEWTWKIPATKDTGMAEGTGIYGHGATMLPGGVMMITGGYHISQLTKRSKTGSQLNSQVLMYNVTSGKWVSSYTSPDLSSGSGSSSKTEGRSGSPASRRAGLGAGLGLGIPVVAGVVVFLWSFFRRRRARRARDQELRKLALSAERSHFWGGEDSHLASSIRRPSTWEADADNDYPWSNNKGFGRPTNWRDNPEIMAERTGLLTDIPSPAKGSRPPVNARMYRPPAQCNEYRRSDGTGDIHPIDEREEDEAHGEQMQERAEPFREPPFLTPRSTMGAEFFPEGATAFTASVVGIDNGARALEHDERNSSNLSDSSRSANSAHQSRGISNNTPSQSSSGRDSPEKPSSASNQTWSRPNSATLSQEKRYSSESFSTAHTTVSQRQAEGEHPLRSDPGPSSPTDLVPRPLSISKPRASEWIGNVRRVLSVTRKRPPTAEDGSIASTASGIDRRSSVLGSTGPLFDYETESRLPRRSVSASAELFRRKQGAKDWGAGNRVSRELTGRATRDDFGLDGILDLAEDDDWDVEGAAENRRVQVTFTVPKEKLRVVNATADDLDNISELSVSRNNSRT</sequence>
<dbReference type="OrthoDB" id="205993at2759"/>
<dbReference type="SUPFAM" id="SSF50965">
    <property type="entry name" value="Galactose oxidase, central domain"/>
    <property type="match status" value="1"/>
</dbReference>
<dbReference type="InterPro" id="IPR011043">
    <property type="entry name" value="Gal_Oxase/kelch_b-propeller"/>
</dbReference>
<feature type="region of interest" description="Disordered" evidence="5">
    <location>
        <begin position="587"/>
        <end position="627"/>
    </location>
</feature>
<evidence type="ECO:0000256" key="6">
    <source>
        <dbReference type="SAM" id="Phobius"/>
    </source>
</evidence>
<reference evidence="8 9" key="1">
    <citation type="submission" date="2019-04" db="EMBL/GenBank/DDBJ databases">
        <title>Friends and foes A comparative genomics study of 23 Aspergillus species from section Flavi.</title>
        <authorList>
            <consortium name="DOE Joint Genome Institute"/>
            <person name="Kjaerbolling I."/>
            <person name="Vesth T."/>
            <person name="Frisvad J.C."/>
            <person name="Nybo J.L."/>
            <person name="Theobald S."/>
            <person name="Kildgaard S."/>
            <person name="Isbrandt T."/>
            <person name="Kuo A."/>
            <person name="Sato A."/>
            <person name="Lyhne E.K."/>
            <person name="Kogle M.E."/>
            <person name="Wiebenga A."/>
            <person name="Kun R.S."/>
            <person name="Lubbers R.J."/>
            <person name="Makela M.R."/>
            <person name="Barry K."/>
            <person name="Chovatia M."/>
            <person name="Clum A."/>
            <person name="Daum C."/>
            <person name="Haridas S."/>
            <person name="He G."/>
            <person name="LaButti K."/>
            <person name="Lipzen A."/>
            <person name="Mondo S."/>
            <person name="Riley R."/>
            <person name="Salamov A."/>
            <person name="Simmons B.A."/>
            <person name="Magnuson J.K."/>
            <person name="Henrissat B."/>
            <person name="Mortensen U.H."/>
            <person name="Larsen T.O."/>
            <person name="Devries R.P."/>
            <person name="Grigoriev I.V."/>
            <person name="Machida M."/>
            <person name="Baker S.E."/>
            <person name="Andersen M.R."/>
        </authorList>
    </citation>
    <scope>NUCLEOTIDE SEQUENCE [LARGE SCALE GENOMIC DNA]</scope>
    <source>
        <strain evidence="8 9">CBS 151.66</strain>
    </source>
</reference>
<organism evidence="8 9">
    <name type="scientific">Aspergillus leporis</name>
    <dbReference type="NCBI Taxonomy" id="41062"/>
    <lineage>
        <taxon>Eukaryota</taxon>
        <taxon>Fungi</taxon>
        <taxon>Dikarya</taxon>
        <taxon>Ascomycota</taxon>
        <taxon>Pezizomycotina</taxon>
        <taxon>Eurotiomycetes</taxon>
        <taxon>Eurotiomycetidae</taxon>
        <taxon>Eurotiales</taxon>
        <taxon>Aspergillaceae</taxon>
        <taxon>Aspergillus</taxon>
        <taxon>Aspergillus subgen. Circumdati</taxon>
    </lineage>
</organism>
<dbReference type="Proteomes" id="UP000326565">
    <property type="component" value="Unassembled WGS sequence"/>
</dbReference>
<keyword evidence="7" id="KW-0732">Signal</keyword>
<protein>
    <recommendedName>
        <fullName evidence="10">Galactose oxidase</fullName>
    </recommendedName>
</protein>
<evidence type="ECO:0000313" key="9">
    <source>
        <dbReference type="Proteomes" id="UP000326565"/>
    </source>
</evidence>
<evidence type="ECO:0000256" key="2">
    <source>
        <dbReference type="ARBA" id="ARBA00022692"/>
    </source>
</evidence>
<comment type="subcellular location">
    <subcellularLocation>
        <location evidence="1">Membrane</location>
        <topology evidence="1">Single-pass membrane protein</topology>
    </subcellularLocation>
</comment>
<dbReference type="InterPro" id="IPR051694">
    <property type="entry name" value="Immunoregulatory_rcpt-like"/>
</dbReference>
<feature type="compositionally biased region" description="Polar residues" evidence="5">
    <location>
        <begin position="729"/>
        <end position="743"/>
    </location>
</feature>
<keyword evidence="4 6" id="KW-0472">Membrane</keyword>
<dbReference type="GO" id="GO:0071944">
    <property type="term" value="C:cell periphery"/>
    <property type="evidence" value="ECO:0007669"/>
    <property type="project" value="UniProtKB-ARBA"/>
</dbReference>
<feature type="region of interest" description="Disordered" evidence="5">
    <location>
        <begin position="663"/>
        <end position="774"/>
    </location>
</feature>
<feature type="compositionally biased region" description="Low complexity" evidence="5">
    <location>
        <begin position="668"/>
        <end position="685"/>
    </location>
</feature>
<evidence type="ECO:0000313" key="8">
    <source>
        <dbReference type="EMBL" id="KAB8072016.1"/>
    </source>
</evidence>
<gene>
    <name evidence="8" type="ORF">BDV29DRAFT_178193</name>
</gene>
<dbReference type="AlphaFoldDB" id="A0A5N5WTZ0"/>
<evidence type="ECO:0000256" key="4">
    <source>
        <dbReference type="ARBA" id="ARBA00023136"/>
    </source>
</evidence>
<feature type="compositionally biased region" description="Basic and acidic residues" evidence="5">
    <location>
        <begin position="590"/>
        <end position="604"/>
    </location>
</feature>
<feature type="compositionally biased region" description="Polar residues" evidence="5">
    <location>
        <begin position="686"/>
        <end position="722"/>
    </location>
</feature>
<feature type="chain" id="PRO_5024841916" description="Galactose oxidase" evidence="7">
    <location>
        <begin position="36"/>
        <end position="930"/>
    </location>
</feature>
<evidence type="ECO:0000256" key="7">
    <source>
        <dbReference type="SAM" id="SignalP"/>
    </source>
</evidence>
<dbReference type="PANTHER" id="PTHR15549:SF30">
    <property type="entry name" value="MID2 DOMAIN-CONTAINING PROTEIN"/>
    <property type="match status" value="1"/>
</dbReference>
<keyword evidence="2 6" id="KW-0812">Transmembrane</keyword>
<keyword evidence="3 6" id="KW-1133">Transmembrane helix</keyword>
<evidence type="ECO:0000256" key="5">
    <source>
        <dbReference type="SAM" id="MobiDB-lite"/>
    </source>
</evidence>
<dbReference type="GO" id="GO:0016020">
    <property type="term" value="C:membrane"/>
    <property type="evidence" value="ECO:0007669"/>
    <property type="project" value="UniProtKB-SubCell"/>
</dbReference>
<proteinExistence type="predicted"/>
<accession>A0A5N5WTZ0</accession>
<feature type="signal peptide" evidence="7">
    <location>
        <begin position="1"/>
        <end position="35"/>
    </location>
</feature>
<feature type="compositionally biased region" description="Basic and acidic residues" evidence="5">
    <location>
        <begin position="612"/>
        <end position="624"/>
    </location>
</feature>
<evidence type="ECO:0008006" key="10">
    <source>
        <dbReference type="Google" id="ProtNLM"/>
    </source>
</evidence>